<evidence type="ECO:0000313" key="4">
    <source>
        <dbReference type="Proteomes" id="UP001194580"/>
    </source>
</evidence>
<gene>
    <name evidence="3" type="ORF">BGZ95_004876</name>
</gene>
<keyword evidence="1" id="KW-0175">Coiled coil</keyword>
<name>A0AAD4D2I9_9FUNG</name>
<sequence>VAFFALALSTVALVVNADCWSNLRQCQVSNAELQVNIDQCKEEKDSTSRAVYCWKCAYTETKRCMDASNRDSYYQCYGYAERARKRCDEDPAYKCTDPLYKGLYFQGPSSME</sequence>
<dbReference type="Proteomes" id="UP001194580">
    <property type="component" value="Unassembled WGS sequence"/>
</dbReference>
<comment type="caution">
    <text evidence="3">The sequence shown here is derived from an EMBL/GenBank/DDBJ whole genome shotgun (WGS) entry which is preliminary data.</text>
</comment>
<dbReference type="EMBL" id="JAAAIL010002263">
    <property type="protein sequence ID" value="KAG0258773.1"/>
    <property type="molecule type" value="Genomic_DNA"/>
</dbReference>
<evidence type="ECO:0000256" key="2">
    <source>
        <dbReference type="SAM" id="SignalP"/>
    </source>
</evidence>
<feature type="chain" id="PRO_5041922440" evidence="2">
    <location>
        <begin position="18"/>
        <end position="112"/>
    </location>
</feature>
<organism evidence="3 4">
    <name type="scientific">Linnemannia exigua</name>
    <dbReference type="NCBI Taxonomy" id="604196"/>
    <lineage>
        <taxon>Eukaryota</taxon>
        <taxon>Fungi</taxon>
        <taxon>Fungi incertae sedis</taxon>
        <taxon>Mucoromycota</taxon>
        <taxon>Mortierellomycotina</taxon>
        <taxon>Mortierellomycetes</taxon>
        <taxon>Mortierellales</taxon>
        <taxon>Mortierellaceae</taxon>
        <taxon>Linnemannia</taxon>
    </lineage>
</organism>
<feature type="signal peptide" evidence="2">
    <location>
        <begin position="1"/>
        <end position="17"/>
    </location>
</feature>
<keyword evidence="4" id="KW-1185">Reference proteome</keyword>
<keyword evidence="2" id="KW-0732">Signal</keyword>
<reference evidence="3" key="1">
    <citation type="journal article" date="2020" name="Fungal Divers.">
        <title>Resolving the Mortierellaceae phylogeny through synthesis of multi-gene phylogenetics and phylogenomics.</title>
        <authorList>
            <person name="Vandepol N."/>
            <person name="Liber J."/>
            <person name="Desiro A."/>
            <person name="Na H."/>
            <person name="Kennedy M."/>
            <person name="Barry K."/>
            <person name="Grigoriev I.V."/>
            <person name="Miller A.N."/>
            <person name="O'Donnell K."/>
            <person name="Stajich J.E."/>
            <person name="Bonito G."/>
        </authorList>
    </citation>
    <scope>NUCLEOTIDE SEQUENCE</scope>
    <source>
        <strain evidence="3">NRRL 28262</strain>
    </source>
</reference>
<accession>A0AAD4D2I9</accession>
<dbReference type="AlphaFoldDB" id="A0AAD4D2I9"/>
<proteinExistence type="predicted"/>
<protein>
    <submittedName>
        <fullName evidence="3">Uncharacterized protein</fullName>
    </submittedName>
</protein>
<feature type="non-terminal residue" evidence="3">
    <location>
        <position position="1"/>
    </location>
</feature>
<feature type="coiled-coil region" evidence="1">
    <location>
        <begin position="23"/>
        <end position="50"/>
    </location>
</feature>
<evidence type="ECO:0000313" key="3">
    <source>
        <dbReference type="EMBL" id="KAG0258773.1"/>
    </source>
</evidence>
<evidence type="ECO:0000256" key="1">
    <source>
        <dbReference type="SAM" id="Coils"/>
    </source>
</evidence>